<keyword evidence="2" id="KW-0998">Cell outer membrane</keyword>
<keyword evidence="2" id="KW-0472">Membrane</keyword>
<proteinExistence type="inferred from homology"/>
<comment type="similarity">
    <text evidence="1 2">Belongs to the outer membrane factor (OMF) (TC 1.B.17) family.</text>
</comment>
<dbReference type="PANTHER" id="PTHR30203:SF29">
    <property type="entry name" value="PROTEIN CYAE"/>
    <property type="match status" value="1"/>
</dbReference>
<dbReference type="PIRSF" id="PIRSF001892">
    <property type="entry name" value="CyaE"/>
    <property type="match status" value="1"/>
</dbReference>
<dbReference type="EMBL" id="RBZU01000003">
    <property type="protein sequence ID" value="RKP56664.1"/>
    <property type="molecule type" value="Genomic_DNA"/>
</dbReference>
<keyword evidence="2" id="KW-0354">Hemolysis</keyword>
<comment type="function">
    <text evidence="2">CyaE is necessary for transport of calmodulin-sensitive adenylate cyclase-hemolysin (cyclolysin).</text>
</comment>
<evidence type="ECO:0000313" key="3">
    <source>
        <dbReference type="EMBL" id="RKP56664.1"/>
    </source>
</evidence>
<dbReference type="InterPro" id="IPR010131">
    <property type="entry name" value="MdtP/NodT-like"/>
</dbReference>
<keyword evidence="2" id="KW-0813">Transport</keyword>
<keyword evidence="2" id="KW-0204">Cytolysis</keyword>
<evidence type="ECO:0000256" key="2">
    <source>
        <dbReference type="PIRNR" id="PIRNR001892"/>
    </source>
</evidence>
<gene>
    <name evidence="3" type="ORF">D7S86_09975</name>
</gene>
<dbReference type="AlphaFoldDB" id="A0A494Y1M2"/>
<dbReference type="GO" id="GO:0009279">
    <property type="term" value="C:cell outer membrane"/>
    <property type="evidence" value="ECO:0007669"/>
    <property type="project" value="UniProtKB-SubCell"/>
</dbReference>
<dbReference type="Gene3D" id="1.20.1600.10">
    <property type="entry name" value="Outer membrane efflux proteins (OEP)"/>
    <property type="match status" value="1"/>
</dbReference>
<protein>
    <recommendedName>
        <fullName evidence="2">Protein CyaE</fullName>
    </recommendedName>
</protein>
<dbReference type="Proteomes" id="UP000270342">
    <property type="component" value="Unassembled WGS sequence"/>
</dbReference>
<comment type="subcellular location">
    <subcellularLocation>
        <location evidence="2">Cell outer membrane</location>
        <topology evidence="2">Peripheral membrane protein</topology>
    </subcellularLocation>
</comment>
<evidence type="ECO:0000313" key="4">
    <source>
        <dbReference type="Proteomes" id="UP000270342"/>
    </source>
</evidence>
<accession>A0A494Y1M2</accession>
<organism evidence="3 4">
    <name type="scientific">Pararobbsia silviterrae</name>
    <dbReference type="NCBI Taxonomy" id="1792498"/>
    <lineage>
        <taxon>Bacteria</taxon>
        <taxon>Pseudomonadati</taxon>
        <taxon>Pseudomonadota</taxon>
        <taxon>Betaproteobacteria</taxon>
        <taxon>Burkholderiales</taxon>
        <taxon>Burkholderiaceae</taxon>
        <taxon>Pararobbsia</taxon>
    </lineage>
</organism>
<dbReference type="Pfam" id="PF02321">
    <property type="entry name" value="OEP"/>
    <property type="match status" value="2"/>
</dbReference>
<reference evidence="3 4" key="1">
    <citation type="submission" date="2018-10" db="EMBL/GenBank/DDBJ databases">
        <title>Robbsia sp. DHC34, isolated from soil.</title>
        <authorList>
            <person name="Gao Z.-H."/>
            <person name="Qiu L.-H."/>
        </authorList>
    </citation>
    <scope>NUCLEOTIDE SEQUENCE [LARGE SCALE GENOMIC DNA]</scope>
    <source>
        <strain evidence="3 4">DHC34</strain>
    </source>
</reference>
<dbReference type="GO" id="GO:0015562">
    <property type="term" value="F:efflux transmembrane transporter activity"/>
    <property type="evidence" value="ECO:0007669"/>
    <property type="project" value="InterPro"/>
</dbReference>
<sequence>MNDDRRMYCAWRGWPGCWIRAAMGVLGVVLVVARSDANGLPDLFDDPLLANPPVLENSSIALPGDRQPWSCSDRARQVWPDPPRLLDLTDAIDIALCDNPQLKHAIAEIRLQAAALGEARAAYLPRLSLSTSELESRTRDAFGDQRARGLASYGTLTWRVLDFGGRSANIELADRLLDAASATRDATIQRVLAHVVSAYFDAVTAQAAERERARSLELAELTLGATRRRSLHGSASHADIAQASAAHARAALARSRAQGELDKARAVLLNAMGRSSEQAVRLPDALPAPRDDEAVVLDAWLEHAKHVHPAIVAARAQADAAQAKIGVARAEALPTLDLNWNVYRNGYPNQGLSARGGTTTTIGLTLTIPLFDGFARIYGVRRAQAQSEQTSNQLEETRLQIDLDIVKARADVQAARRNVLASQALLVAAMDAAQSAQRRYDHGAADIVERLRAEDGLADAQQERIRCLAEWHSARLRLKASMGMLGRGAFE</sequence>
<name>A0A494Y1M2_9BURK</name>
<keyword evidence="4" id="KW-1185">Reference proteome</keyword>
<evidence type="ECO:0000256" key="1">
    <source>
        <dbReference type="ARBA" id="ARBA00007613"/>
    </source>
</evidence>
<dbReference type="GO" id="GO:0031640">
    <property type="term" value="P:killing of cells of another organism"/>
    <property type="evidence" value="ECO:0007669"/>
    <property type="project" value="UniProtKB-KW"/>
</dbReference>
<dbReference type="InterPro" id="IPR028351">
    <property type="entry name" value="CyaE"/>
</dbReference>
<comment type="caution">
    <text evidence="3">The sequence shown here is derived from an EMBL/GenBank/DDBJ whole genome shotgun (WGS) entry which is preliminary data.</text>
</comment>
<dbReference type="SUPFAM" id="SSF56954">
    <property type="entry name" value="Outer membrane efflux proteins (OEP)"/>
    <property type="match status" value="1"/>
</dbReference>
<dbReference type="InterPro" id="IPR003423">
    <property type="entry name" value="OMP_efflux"/>
</dbReference>
<dbReference type="PANTHER" id="PTHR30203">
    <property type="entry name" value="OUTER MEMBRANE CATION EFFLUX PROTEIN"/>
    <property type="match status" value="1"/>
</dbReference>